<evidence type="ECO:0000256" key="1">
    <source>
        <dbReference type="ARBA" id="ARBA00022857"/>
    </source>
</evidence>
<dbReference type="Gene3D" id="3.40.50.720">
    <property type="entry name" value="NAD(P)-binding Rossmann-like Domain"/>
    <property type="match status" value="1"/>
</dbReference>
<evidence type="ECO:0000259" key="3">
    <source>
        <dbReference type="Pfam" id="PF01370"/>
    </source>
</evidence>
<dbReference type="RefSeq" id="XP_008717322.1">
    <property type="nucleotide sequence ID" value="XM_008719100.1"/>
</dbReference>
<dbReference type="PANTHER" id="PTHR43103">
    <property type="entry name" value="NUCLEOSIDE-DIPHOSPHATE-SUGAR EPIMERASE"/>
    <property type="match status" value="1"/>
</dbReference>
<dbReference type="Proteomes" id="UP000030752">
    <property type="component" value="Unassembled WGS sequence"/>
</dbReference>
<feature type="domain" description="NAD-dependent epimerase/dehydratase" evidence="3">
    <location>
        <begin position="3"/>
        <end position="204"/>
    </location>
</feature>
<dbReference type="OrthoDB" id="16464at2759"/>
<dbReference type="AlphaFoldDB" id="W2RXT6"/>
<dbReference type="VEuPathDB" id="FungiDB:HMPREF1541_04756"/>
<name>W2RXT6_CYPE1</name>
<organism evidence="4 5">
    <name type="scientific">Cyphellophora europaea (strain CBS 101466)</name>
    <name type="common">Phialophora europaea</name>
    <dbReference type="NCBI Taxonomy" id="1220924"/>
    <lineage>
        <taxon>Eukaryota</taxon>
        <taxon>Fungi</taxon>
        <taxon>Dikarya</taxon>
        <taxon>Ascomycota</taxon>
        <taxon>Pezizomycotina</taxon>
        <taxon>Eurotiomycetes</taxon>
        <taxon>Chaetothyriomycetidae</taxon>
        <taxon>Chaetothyriales</taxon>
        <taxon>Cyphellophoraceae</taxon>
        <taxon>Cyphellophora</taxon>
    </lineage>
</organism>
<gene>
    <name evidence="4" type="ORF">HMPREF1541_04756</name>
</gene>
<dbReference type="SUPFAM" id="SSF51735">
    <property type="entry name" value="NAD(P)-binding Rossmann-fold domains"/>
    <property type="match status" value="1"/>
</dbReference>
<dbReference type="Gene3D" id="3.90.25.10">
    <property type="entry name" value="UDP-galactose 4-epimerase, domain 1"/>
    <property type="match status" value="1"/>
</dbReference>
<evidence type="ECO:0000256" key="2">
    <source>
        <dbReference type="ARBA" id="ARBA00023277"/>
    </source>
</evidence>
<dbReference type="EMBL" id="KB822720">
    <property type="protein sequence ID" value="ETN40479.1"/>
    <property type="molecule type" value="Genomic_DNA"/>
</dbReference>
<evidence type="ECO:0000313" key="4">
    <source>
        <dbReference type="EMBL" id="ETN40479.1"/>
    </source>
</evidence>
<keyword evidence="2" id="KW-0119">Carbohydrate metabolism</keyword>
<reference evidence="4 5" key="1">
    <citation type="submission" date="2013-03" db="EMBL/GenBank/DDBJ databases">
        <title>The Genome Sequence of Phialophora europaea CBS 101466.</title>
        <authorList>
            <consortium name="The Broad Institute Genomics Platform"/>
            <person name="Cuomo C."/>
            <person name="de Hoog S."/>
            <person name="Gorbushina A."/>
            <person name="Walker B."/>
            <person name="Young S.K."/>
            <person name="Zeng Q."/>
            <person name="Gargeya S."/>
            <person name="Fitzgerald M."/>
            <person name="Haas B."/>
            <person name="Abouelleil A."/>
            <person name="Allen A.W."/>
            <person name="Alvarado L."/>
            <person name="Arachchi H.M."/>
            <person name="Berlin A.M."/>
            <person name="Chapman S.B."/>
            <person name="Gainer-Dewar J."/>
            <person name="Goldberg J."/>
            <person name="Griggs A."/>
            <person name="Gujja S."/>
            <person name="Hansen M."/>
            <person name="Howarth C."/>
            <person name="Imamovic A."/>
            <person name="Ireland A."/>
            <person name="Larimer J."/>
            <person name="McCowan C."/>
            <person name="Murphy C."/>
            <person name="Pearson M."/>
            <person name="Poon T.W."/>
            <person name="Priest M."/>
            <person name="Roberts A."/>
            <person name="Saif S."/>
            <person name="Shea T."/>
            <person name="Sisk P."/>
            <person name="Sykes S."/>
            <person name="Wortman J."/>
            <person name="Nusbaum C."/>
            <person name="Birren B."/>
        </authorList>
    </citation>
    <scope>NUCLEOTIDE SEQUENCE [LARGE SCALE GENOMIC DNA]</scope>
    <source>
        <strain evidence="4 5">CBS 101466</strain>
    </source>
</reference>
<keyword evidence="1" id="KW-0521">NADP</keyword>
<dbReference type="Pfam" id="PF01370">
    <property type="entry name" value="Epimerase"/>
    <property type="match status" value="1"/>
</dbReference>
<dbReference type="HOGENOM" id="CLU_007383_19_0_1"/>
<dbReference type="InterPro" id="IPR036291">
    <property type="entry name" value="NAD(P)-bd_dom_sf"/>
</dbReference>
<dbReference type="InParanoid" id="W2RXT6"/>
<proteinExistence type="predicted"/>
<dbReference type="PANTHER" id="PTHR43103:SF3">
    <property type="entry name" value="ADP-L-GLYCERO-D-MANNO-HEPTOSE-6-EPIMERASE"/>
    <property type="match status" value="1"/>
</dbReference>
<dbReference type="InterPro" id="IPR001509">
    <property type="entry name" value="Epimerase_deHydtase"/>
</dbReference>
<evidence type="ECO:0000313" key="5">
    <source>
        <dbReference type="Proteomes" id="UP000030752"/>
    </source>
</evidence>
<keyword evidence="5" id="KW-1185">Reference proteome</keyword>
<accession>W2RXT6</accession>
<dbReference type="GeneID" id="19972095"/>
<sequence length="326" mass="35709">MKILITGAGGFIGQFLARELLKNPEHQLVLTDVVDFAVPKGAAHPQNASTTKVDLLADQSIITPDLDAIYLFHGIMSAGSEANFDLGLRVNLDATKIILQRIREVCTKRDGGVRVVYSSSQAVYGRPFPDVIDESVFPTPEGSYGAQKLMCELLVNDMTRKGYIDGLSLRFPTISVRPGKPTAAASSFISGIIREPLAGQECVVPVKDRDFPSWVCSPKTLIANLVHALTLPRDCLPSHKRTVNAPGLLATVQDMLDALAKVGGEDKLKLVKEVDDPELGKILYSWAYKFDNSLARSLGYKPDSSFEQAVRDYVEFLEEEKKWAAS</sequence>
<protein>
    <recommendedName>
        <fullName evidence="3">NAD-dependent epimerase/dehydratase domain-containing protein</fullName>
    </recommendedName>
</protein>
<dbReference type="eggNOG" id="KOG2774">
    <property type="taxonomic scope" value="Eukaryota"/>
</dbReference>
<dbReference type="CDD" id="cd05238">
    <property type="entry name" value="Gne_like_SDR_e"/>
    <property type="match status" value="1"/>
</dbReference>
<dbReference type="STRING" id="1220924.W2RXT6"/>